<dbReference type="EMBL" id="LJJC01000004">
    <property type="protein sequence ID" value="KQL52271.1"/>
    <property type="molecule type" value="Genomic_DNA"/>
</dbReference>
<protein>
    <submittedName>
        <fullName evidence="2">Uncharacterized protein</fullName>
    </submittedName>
</protein>
<evidence type="ECO:0000256" key="1">
    <source>
        <dbReference type="SAM" id="Phobius"/>
    </source>
</evidence>
<feature type="transmembrane region" description="Helical" evidence="1">
    <location>
        <begin position="12"/>
        <end position="29"/>
    </location>
</feature>
<evidence type="ECO:0000313" key="2">
    <source>
        <dbReference type="EMBL" id="KQL52271.1"/>
    </source>
</evidence>
<keyword evidence="1" id="KW-0812">Transmembrane</keyword>
<proteinExistence type="predicted"/>
<keyword evidence="3" id="KW-1185">Reference proteome</keyword>
<gene>
    <name evidence="2" type="ORF">AN964_01080</name>
</gene>
<dbReference type="RefSeq" id="WP_055737952.1">
    <property type="nucleotide sequence ID" value="NZ_JAAIWL010000017.1"/>
</dbReference>
<organism evidence="2 3">
    <name type="scientific">Heyndrickxia shackletonii</name>
    <dbReference type="NCBI Taxonomy" id="157838"/>
    <lineage>
        <taxon>Bacteria</taxon>
        <taxon>Bacillati</taxon>
        <taxon>Bacillota</taxon>
        <taxon>Bacilli</taxon>
        <taxon>Bacillales</taxon>
        <taxon>Bacillaceae</taxon>
        <taxon>Heyndrickxia</taxon>
    </lineage>
</organism>
<comment type="caution">
    <text evidence="2">The sequence shown here is derived from an EMBL/GenBank/DDBJ whole genome shotgun (WGS) entry which is preliminary data.</text>
</comment>
<sequence length="95" mass="11382">MKKFIRGNKARIILVLIIACIFWFIWWVNSPEKIDFANNIDNETHQLMESNVLKTNQISYFSFDQMEETEHYKVAIFRGKDKSIYDSFDLNLNEI</sequence>
<reference evidence="2 3" key="1">
    <citation type="submission" date="2015-09" db="EMBL/GenBank/DDBJ databases">
        <title>Genome sequencing project for genomic taxonomy and phylogenomics of Bacillus-like bacteria.</title>
        <authorList>
            <person name="Liu B."/>
            <person name="Wang J."/>
            <person name="Zhu Y."/>
            <person name="Liu G."/>
            <person name="Chen Q."/>
            <person name="Chen Z."/>
            <person name="Lan J."/>
            <person name="Che J."/>
            <person name="Ge C."/>
            <person name="Shi H."/>
            <person name="Pan Z."/>
            <person name="Liu X."/>
        </authorList>
    </citation>
    <scope>NUCLEOTIDE SEQUENCE [LARGE SCALE GENOMIC DNA]</scope>
    <source>
        <strain evidence="2 3">LMG 18435</strain>
    </source>
</reference>
<dbReference type="PATRIC" id="fig|157838.3.peg.235"/>
<dbReference type="AlphaFoldDB" id="A0A0Q3WNT2"/>
<dbReference type="Proteomes" id="UP000051888">
    <property type="component" value="Unassembled WGS sequence"/>
</dbReference>
<accession>A0A0Q3WNT2</accession>
<keyword evidence="1" id="KW-0472">Membrane</keyword>
<name>A0A0Q3WNT2_9BACI</name>
<evidence type="ECO:0000313" key="3">
    <source>
        <dbReference type="Proteomes" id="UP000051888"/>
    </source>
</evidence>
<keyword evidence="1" id="KW-1133">Transmembrane helix</keyword>